<dbReference type="GeneID" id="4387769"/>
<feature type="region of interest" description="Disordered" evidence="1">
    <location>
        <begin position="67"/>
        <end position="105"/>
    </location>
</feature>
<reference evidence="3" key="1">
    <citation type="journal article" date="2015" name="Genome Announc.">
        <title>Draft genome sequence of the cellulolytic fungus Chaetomium globosum.</title>
        <authorList>
            <person name="Cuomo C.A."/>
            <person name="Untereiner W.A."/>
            <person name="Ma L.-J."/>
            <person name="Grabherr M."/>
            <person name="Birren B.W."/>
        </authorList>
    </citation>
    <scope>NUCLEOTIDE SEQUENCE [LARGE SCALE GENOMIC DNA]</scope>
    <source>
        <strain evidence="3">ATCC 6205 / CBS 148.51 / DSM 1962 / NBRC 6347 / NRRL 1970</strain>
    </source>
</reference>
<dbReference type="HOGENOM" id="CLU_2236303_0_0_1"/>
<dbReference type="Proteomes" id="UP000001056">
    <property type="component" value="Unassembled WGS sequence"/>
</dbReference>
<name>Q2HDM0_CHAGB</name>
<dbReference type="InParanoid" id="Q2HDM0"/>
<dbReference type="VEuPathDB" id="FungiDB:CHGG_01684"/>
<dbReference type="AlphaFoldDB" id="Q2HDM0"/>
<organism evidence="2 3">
    <name type="scientific">Chaetomium globosum (strain ATCC 6205 / CBS 148.51 / DSM 1962 / NBRC 6347 / NRRL 1970)</name>
    <name type="common">Soil fungus</name>
    <dbReference type="NCBI Taxonomy" id="306901"/>
    <lineage>
        <taxon>Eukaryota</taxon>
        <taxon>Fungi</taxon>
        <taxon>Dikarya</taxon>
        <taxon>Ascomycota</taxon>
        <taxon>Pezizomycotina</taxon>
        <taxon>Sordariomycetes</taxon>
        <taxon>Sordariomycetidae</taxon>
        <taxon>Sordariales</taxon>
        <taxon>Chaetomiaceae</taxon>
        <taxon>Chaetomium</taxon>
    </lineage>
</organism>
<gene>
    <name evidence="2" type="ORF">CHGG_01684</name>
</gene>
<evidence type="ECO:0000313" key="2">
    <source>
        <dbReference type="EMBL" id="EAQ93449.1"/>
    </source>
</evidence>
<keyword evidence="3" id="KW-1185">Reference proteome</keyword>
<evidence type="ECO:0000256" key="1">
    <source>
        <dbReference type="SAM" id="MobiDB-lite"/>
    </source>
</evidence>
<accession>Q2HDM0</accession>
<dbReference type="RefSeq" id="XP_001220905.1">
    <property type="nucleotide sequence ID" value="XM_001220904.1"/>
</dbReference>
<sequence length="105" mass="11718">MSPQFNNPYSLKEYVRIRGLPVFHGDEWGHVSAPSRQHLRIDHRTRLGQCNPSETFGGGLQILCHRAPATPEAPAPGRKSQDRDLDIRGPIQPSHRIAKYSAPAT</sequence>
<dbReference type="EMBL" id="CH408029">
    <property type="protein sequence ID" value="EAQ93449.1"/>
    <property type="molecule type" value="Genomic_DNA"/>
</dbReference>
<proteinExistence type="predicted"/>
<evidence type="ECO:0000313" key="3">
    <source>
        <dbReference type="Proteomes" id="UP000001056"/>
    </source>
</evidence>
<protein>
    <submittedName>
        <fullName evidence="2">Uncharacterized protein</fullName>
    </submittedName>
</protein>